<evidence type="ECO:0000313" key="2">
    <source>
        <dbReference type="Proteomes" id="UP000010472"/>
    </source>
</evidence>
<name>K9W3R3_9CYAN</name>
<reference evidence="1 2" key="1">
    <citation type="submission" date="2012-06" db="EMBL/GenBank/DDBJ databases">
        <title>Finished chromosome of genome of Crinalium epipsammum PCC 9333.</title>
        <authorList>
            <consortium name="US DOE Joint Genome Institute"/>
            <person name="Gugger M."/>
            <person name="Coursin T."/>
            <person name="Rippka R."/>
            <person name="Tandeau De Marsac N."/>
            <person name="Huntemann M."/>
            <person name="Wei C.-L."/>
            <person name="Han J."/>
            <person name="Detter J.C."/>
            <person name="Han C."/>
            <person name="Tapia R."/>
            <person name="Davenport K."/>
            <person name="Daligault H."/>
            <person name="Erkkila T."/>
            <person name="Gu W."/>
            <person name="Munk A.C.C."/>
            <person name="Teshima H."/>
            <person name="Xu Y."/>
            <person name="Chain P."/>
            <person name="Chen A."/>
            <person name="Krypides N."/>
            <person name="Mavromatis K."/>
            <person name="Markowitz V."/>
            <person name="Szeto E."/>
            <person name="Ivanova N."/>
            <person name="Mikhailova N."/>
            <person name="Ovchinnikova G."/>
            <person name="Pagani I."/>
            <person name="Pati A."/>
            <person name="Goodwin L."/>
            <person name="Peters L."/>
            <person name="Pitluck S."/>
            <person name="Woyke T."/>
            <person name="Kerfeld C."/>
        </authorList>
    </citation>
    <scope>NUCLEOTIDE SEQUENCE [LARGE SCALE GENOMIC DNA]</scope>
    <source>
        <strain evidence="1 2">PCC 9333</strain>
    </source>
</reference>
<dbReference type="EMBL" id="CP003620">
    <property type="protein sequence ID" value="AFZ14434.1"/>
    <property type="molecule type" value="Genomic_DNA"/>
</dbReference>
<accession>K9W3R3</accession>
<gene>
    <name evidence="1" type="ORF">Cri9333_3614</name>
</gene>
<dbReference type="eggNOG" id="ENOG5033CFV">
    <property type="taxonomic scope" value="Bacteria"/>
</dbReference>
<protein>
    <recommendedName>
        <fullName evidence="3">CopG-like domain-containing protein DNA-binding</fullName>
    </recommendedName>
</protein>
<proteinExistence type="predicted"/>
<dbReference type="Proteomes" id="UP000010472">
    <property type="component" value="Chromosome"/>
</dbReference>
<sequence>MKNISLRISDLEKQHLDEFCRITERTQSDILRQYIRSLAIKGVLNPLDYPGSHPNTD</sequence>
<organism evidence="1 2">
    <name type="scientific">Crinalium epipsammum PCC 9333</name>
    <dbReference type="NCBI Taxonomy" id="1173022"/>
    <lineage>
        <taxon>Bacteria</taxon>
        <taxon>Bacillati</taxon>
        <taxon>Cyanobacteriota</taxon>
        <taxon>Cyanophyceae</taxon>
        <taxon>Gomontiellales</taxon>
        <taxon>Gomontiellaceae</taxon>
        <taxon>Crinalium</taxon>
    </lineage>
</organism>
<dbReference type="RefSeq" id="WP_015204539.1">
    <property type="nucleotide sequence ID" value="NC_019753.1"/>
</dbReference>
<keyword evidence="2" id="KW-1185">Reference proteome</keyword>
<evidence type="ECO:0000313" key="1">
    <source>
        <dbReference type="EMBL" id="AFZ14434.1"/>
    </source>
</evidence>
<dbReference type="HOGENOM" id="CLU_202531_3_1_3"/>
<evidence type="ECO:0008006" key="3">
    <source>
        <dbReference type="Google" id="ProtNLM"/>
    </source>
</evidence>
<dbReference type="KEGG" id="cep:Cri9333_3614"/>
<dbReference type="AlphaFoldDB" id="K9W3R3"/>